<keyword evidence="3" id="KW-1185">Reference proteome</keyword>
<proteinExistence type="predicted"/>
<dbReference type="Proteomes" id="UP001055439">
    <property type="component" value="Chromosome 3"/>
</dbReference>
<evidence type="ECO:0000313" key="3">
    <source>
        <dbReference type="Proteomes" id="UP001055439"/>
    </source>
</evidence>
<organism evidence="2 3">
    <name type="scientific">Musa troglodytarum</name>
    <name type="common">fe'i banana</name>
    <dbReference type="NCBI Taxonomy" id="320322"/>
    <lineage>
        <taxon>Eukaryota</taxon>
        <taxon>Viridiplantae</taxon>
        <taxon>Streptophyta</taxon>
        <taxon>Embryophyta</taxon>
        <taxon>Tracheophyta</taxon>
        <taxon>Spermatophyta</taxon>
        <taxon>Magnoliopsida</taxon>
        <taxon>Liliopsida</taxon>
        <taxon>Zingiberales</taxon>
        <taxon>Musaceae</taxon>
        <taxon>Musa</taxon>
    </lineage>
</organism>
<feature type="region of interest" description="Disordered" evidence="1">
    <location>
        <begin position="1"/>
        <end position="34"/>
    </location>
</feature>
<sequence length="34" mass="3881">MLLSRPSSQEFQPDKSPTKTAYEENAELRIVEVS</sequence>
<reference evidence="2" key="1">
    <citation type="submission" date="2022-05" db="EMBL/GenBank/DDBJ databases">
        <title>The Musa troglodytarum L. genome provides insights into the mechanism of non-climacteric behaviour and enrichment of carotenoids.</title>
        <authorList>
            <person name="Wang J."/>
        </authorList>
    </citation>
    <scope>NUCLEOTIDE SEQUENCE</scope>
    <source>
        <tissue evidence="2">Leaf</tissue>
    </source>
</reference>
<feature type="compositionally biased region" description="Polar residues" evidence="1">
    <location>
        <begin position="1"/>
        <end position="11"/>
    </location>
</feature>
<protein>
    <submittedName>
        <fullName evidence="2">Uncharacterized protein</fullName>
    </submittedName>
</protein>
<dbReference type="EMBL" id="CP097505">
    <property type="protein sequence ID" value="URD91787.1"/>
    <property type="molecule type" value="Genomic_DNA"/>
</dbReference>
<gene>
    <name evidence="2" type="ORF">MUK42_33570</name>
</gene>
<name>A0A9E7JRU5_9LILI</name>
<evidence type="ECO:0000256" key="1">
    <source>
        <dbReference type="SAM" id="MobiDB-lite"/>
    </source>
</evidence>
<accession>A0A9E7JRU5</accession>
<evidence type="ECO:0000313" key="2">
    <source>
        <dbReference type="EMBL" id="URD91787.1"/>
    </source>
</evidence>
<dbReference type="AlphaFoldDB" id="A0A9E7JRU5"/>